<keyword evidence="4" id="KW-0808">Transferase</keyword>
<comment type="caution">
    <text evidence="4">The sequence shown here is derived from an EMBL/GenBank/DDBJ whole genome shotgun (WGS) entry which is preliminary data.</text>
</comment>
<dbReference type="Proteomes" id="UP000611500">
    <property type="component" value="Unassembled WGS sequence"/>
</dbReference>
<keyword evidence="2 4" id="KW-0378">Hydrolase</keyword>
<dbReference type="GO" id="GO:0006508">
    <property type="term" value="P:proteolysis"/>
    <property type="evidence" value="ECO:0007669"/>
    <property type="project" value="InterPro"/>
</dbReference>
<dbReference type="GO" id="GO:0016746">
    <property type="term" value="F:acyltransferase activity"/>
    <property type="evidence" value="ECO:0007669"/>
    <property type="project" value="UniProtKB-KW"/>
</dbReference>
<dbReference type="AlphaFoldDB" id="A0A8J3MB05"/>
<dbReference type="PRINTS" id="PR00111">
    <property type="entry name" value="ABHYDROLASE"/>
</dbReference>
<dbReference type="PRINTS" id="PR00793">
    <property type="entry name" value="PROAMNOPTASE"/>
</dbReference>
<evidence type="ECO:0000259" key="3">
    <source>
        <dbReference type="Pfam" id="PF00561"/>
    </source>
</evidence>
<evidence type="ECO:0000313" key="5">
    <source>
        <dbReference type="Proteomes" id="UP000611500"/>
    </source>
</evidence>
<dbReference type="EMBL" id="BNAP01000001">
    <property type="protein sequence ID" value="GHG80798.1"/>
    <property type="molecule type" value="Genomic_DNA"/>
</dbReference>
<evidence type="ECO:0000256" key="1">
    <source>
        <dbReference type="ARBA" id="ARBA00010088"/>
    </source>
</evidence>
<dbReference type="Pfam" id="PF00561">
    <property type="entry name" value="Abhydrolase_1"/>
    <property type="match status" value="1"/>
</dbReference>
<dbReference type="InterPro" id="IPR002410">
    <property type="entry name" value="Peptidase_S33"/>
</dbReference>
<dbReference type="Gene3D" id="3.40.50.1820">
    <property type="entry name" value="alpha/beta hydrolase"/>
    <property type="match status" value="1"/>
</dbReference>
<dbReference type="SUPFAM" id="SSF53474">
    <property type="entry name" value="alpha/beta-Hydrolases"/>
    <property type="match status" value="1"/>
</dbReference>
<keyword evidence="5" id="KW-1185">Reference proteome</keyword>
<comment type="similarity">
    <text evidence="1">Belongs to the peptidase S33 family.</text>
</comment>
<reference evidence="4" key="2">
    <citation type="submission" date="2020-09" db="EMBL/GenBank/DDBJ databases">
        <authorList>
            <person name="Sun Q."/>
            <person name="Zhou Y."/>
        </authorList>
    </citation>
    <scope>NUCLEOTIDE SEQUENCE</scope>
    <source>
        <strain evidence="4">CGMCC 1.7081</strain>
    </source>
</reference>
<dbReference type="InterPro" id="IPR000073">
    <property type="entry name" value="AB_hydrolase_1"/>
</dbReference>
<dbReference type="InterPro" id="IPR029058">
    <property type="entry name" value="AB_hydrolase_fold"/>
</dbReference>
<reference evidence="4" key="1">
    <citation type="journal article" date="2014" name="Int. J. Syst. Evol. Microbiol.">
        <title>Complete genome sequence of Corynebacterium casei LMG S-19264T (=DSM 44701T), isolated from a smear-ripened cheese.</title>
        <authorList>
            <consortium name="US DOE Joint Genome Institute (JGI-PGF)"/>
            <person name="Walter F."/>
            <person name="Albersmeier A."/>
            <person name="Kalinowski J."/>
            <person name="Ruckert C."/>
        </authorList>
    </citation>
    <scope>NUCLEOTIDE SEQUENCE</scope>
    <source>
        <strain evidence="4">CGMCC 1.7081</strain>
    </source>
</reference>
<gene>
    <name evidence="4" type="ORF">GCM10010961_04260</name>
</gene>
<organism evidence="4 5">
    <name type="scientific">Pseudodonghicola xiamenensis</name>
    <dbReference type="NCBI Taxonomy" id="337702"/>
    <lineage>
        <taxon>Bacteria</taxon>
        <taxon>Pseudomonadati</taxon>
        <taxon>Pseudomonadota</taxon>
        <taxon>Alphaproteobacteria</taxon>
        <taxon>Rhodobacterales</taxon>
        <taxon>Paracoccaceae</taxon>
        <taxon>Pseudodonghicola</taxon>
    </lineage>
</organism>
<dbReference type="GO" id="GO:0008233">
    <property type="term" value="F:peptidase activity"/>
    <property type="evidence" value="ECO:0007669"/>
    <property type="project" value="InterPro"/>
</dbReference>
<evidence type="ECO:0000313" key="4">
    <source>
        <dbReference type="EMBL" id="GHG80798.1"/>
    </source>
</evidence>
<keyword evidence="4" id="KW-0012">Acyltransferase</keyword>
<dbReference type="InterPro" id="IPR050471">
    <property type="entry name" value="AB_hydrolase"/>
</dbReference>
<accession>A0A8J3MB05</accession>
<name>A0A8J3MB05_9RHOB</name>
<proteinExistence type="inferred from homology"/>
<feature type="domain" description="AB hydrolase-1" evidence="3">
    <location>
        <begin position="61"/>
        <end position="297"/>
    </location>
</feature>
<evidence type="ECO:0000256" key="2">
    <source>
        <dbReference type="ARBA" id="ARBA00022801"/>
    </source>
</evidence>
<protein>
    <submittedName>
        <fullName evidence="4">Hydrolase or acyltransferase (Alpha/beta hydrolase)</fullName>
    </submittedName>
</protein>
<dbReference type="PANTHER" id="PTHR43433">
    <property type="entry name" value="HYDROLASE, ALPHA/BETA FOLD FAMILY PROTEIN"/>
    <property type="match status" value="1"/>
</dbReference>
<dbReference type="PANTHER" id="PTHR43433:SF1">
    <property type="entry name" value="BLL5160 PROTEIN"/>
    <property type="match status" value="1"/>
</dbReference>
<sequence>MLVLPTIGIGMALVAAISAATLWRAARAEARAEASHPPHGRMIAVDGTRIHAEVMGSGPDVVLIHGSSGNTRDMSFALAPLLADRYRVILFDRPGLGYSDPLPKGHEGISEQADLLVGAAQRLGADRPIVVGQSYGGAVALAWAVHHPEALSALVPVSAASHPWEVPLDLFYRITSSRLGARLAVPLLTAWVPQSKIETTLREVFAPQPVPKGYGDHFGPRLTLRRSSLRANARQRANLLAEIEALAPLYDQIAVPTEIIHGTADITVDPGLHSRALADRIKTAEITWLDGIGHMPQHVAAPEVAAAIDRAAARAGLRKPL</sequence>